<dbReference type="AlphaFoldDB" id="A0AAI8V957"/>
<gene>
    <name evidence="3" type="ORF">KHLLAP_LOCUS1114</name>
</gene>
<sequence length="243" mass="27550">MAIIPDIKGPEVSVVINHVTADEYDIPGSIYQDANAEAIQASPIANALQSIKSIEARSKATFGVQITKSAVFKRDTERIGYVLELNGVILKGWSETNLERLQSWTHTRMSRPVLSERAQDIPFSWNGDLQIVEDDTFSSQQIKDVYRAAGHGSIRIHFHHLLAVTNHFHGATHESCMHWKYQDPNARLFATFEFLYRSTGDLLLEGIITPHQAMKEHNKKKKELNDKKLRARHAIKDLNGEQL</sequence>
<feature type="coiled-coil region" evidence="1">
    <location>
        <begin position="214"/>
        <end position="241"/>
    </location>
</feature>
<dbReference type="PANTHER" id="PTHR36223">
    <property type="entry name" value="BETA-LACTAMASE-TYPE TRANSPEPTIDASE FOLD DOMAIN CONTAINING PROTEIN"/>
    <property type="match status" value="1"/>
</dbReference>
<name>A0AAI8V957_9PEZI</name>
<evidence type="ECO:0000256" key="1">
    <source>
        <dbReference type="SAM" id="Coils"/>
    </source>
</evidence>
<dbReference type="PANTHER" id="PTHR36223:SF1">
    <property type="entry name" value="TRANSCRIPTION ELONGATION FACTOR EAF N-TERMINAL DOMAIN-CONTAINING PROTEIN"/>
    <property type="match status" value="1"/>
</dbReference>
<evidence type="ECO:0000259" key="2">
    <source>
        <dbReference type="Pfam" id="PF25534"/>
    </source>
</evidence>
<protein>
    <submittedName>
        <fullName evidence="3">Uu.00g034990.m01.CDS01</fullName>
    </submittedName>
</protein>
<organism evidence="3 4">
    <name type="scientific">Anthostomella pinea</name>
    <dbReference type="NCBI Taxonomy" id="933095"/>
    <lineage>
        <taxon>Eukaryota</taxon>
        <taxon>Fungi</taxon>
        <taxon>Dikarya</taxon>
        <taxon>Ascomycota</taxon>
        <taxon>Pezizomycotina</taxon>
        <taxon>Sordariomycetes</taxon>
        <taxon>Xylariomycetidae</taxon>
        <taxon>Xylariales</taxon>
        <taxon>Xylariaceae</taxon>
        <taxon>Anthostomella</taxon>
    </lineage>
</organism>
<evidence type="ECO:0000313" key="3">
    <source>
        <dbReference type="EMBL" id="CAJ2500646.1"/>
    </source>
</evidence>
<dbReference type="Pfam" id="PF25534">
    <property type="entry name" value="DUF7918"/>
    <property type="match status" value="1"/>
</dbReference>
<dbReference type="Proteomes" id="UP001295740">
    <property type="component" value="Unassembled WGS sequence"/>
</dbReference>
<dbReference type="InterPro" id="IPR057678">
    <property type="entry name" value="DUF7918"/>
</dbReference>
<dbReference type="EMBL" id="CAUWAG010000003">
    <property type="protein sequence ID" value="CAJ2500646.1"/>
    <property type="molecule type" value="Genomic_DNA"/>
</dbReference>
<feature type="domain" description="DUF7918" evidence="2">
    <location>
        <begin position="11"/>
        <end position="163"/>
    </location>
</feature>
<keyword evidence="4" id="KW-1185">Reference proteome</keyword>
<evidence type="ECO:0000313" key="4">
    <source>
        <dbReference type="Proteomes" id="UP001295740"/>
    </source>
</evidence>
<reference evidence="3" key="1">
    <citation type="submission" date="2023-10" db="EMBL/GenBank/DDBJ databases">
        <authorList>
            <person name="Hackl T."/>
        </authorList>
    </citation>
    <scope>NUCLEOTIDE SEQUENCE</scope>
</reference>
<proteinExistence type="predicted"/>
<accession>A0AAI8V957</accession>
<comment type="caution">
    <text evidence="3">The sequence shown here is derived from an EMBL/GenBank/DDBJ whole genome shotgun (WGS) entry which is preliminary data.</text>
</comment>
<keyword evidence="1" id="KW-0175">Coiled coil</keyword>